<accession>A0A3Q0ISF6</accession>
<dbReference type="InterPro" id="IPR020901">
    <property type="entry name" value="Prtase_inh_Kunz-CS"/>
</dbReference>
<keyword evidence="2 6" id="KW-0722">Serine protease inhibitor</keyword>
<keyword evidence="3" id="KW-1015">Disulfide bond</keyword>
<feature type="domain" description="BPTI/Kunitz inhibitor" evidence="4">
    <location>
        <begin position="41"/>
        <end position="91"/>
    </location>
</feature>
<organism evidence="5 6">
    <name type="scientific">Diaphorina citri</name>
    <name type="common">Asian citrus psyllid</name>
    <dbReference type="NCBI Taxonomy" id="121845"/>
    <lineage>
        <taxon>Eukaryota</taxon>
        <taxon>Metazoa</taxon>
        <taxon>Ecdysozoa</taxon>
        <taxon>Arthropoda</taxon>
        <taxon>Hexapoda</taxon>
        <taxon>Insecta</taxon>
        <taxon>Pterygota</taxon>
        <taxon>Neoptera</taxon>
        <taxon>Paraneoptera</taxon>
        <taxon>Hemiptera</taxon>
        <taxon>Sternorrhyncha</taxon>
        <taxon>Psylloidea</taxon>
        <taxon>Psyllidae</taxon>
        <taxon>Diaphorininae</taxon>
        <taxon>Diaphorina</taxon>
    </lineage>
</organism>
<dbReference type="KEGG" id="dci:103506436"/>
<protein>
    <submittedName>
        <fullName evidence="6">Kunitz-type serine protease inhibitor As-fr-19-like</fullName>
    </submittedName>
</protein>
<dbReference type="InterPro" id="IPR050098">
    <property type="entry name" value="TFPI/VKTCI-like"/>
</dbReference>
<dbReference type="PANTHER" id="PTHR10083:SF374">
    <property type="entry name" value="BPTI_KUNITZ INHIBITOR DOMAIN-CONTAINING PROTEIN"/>
    <property type="match status" value="1"/>
</dbReference>
<dbReference type="AlphaFoldDB" id="A0A3Q0ISF6"/>
<name>A0A3Q0ISF6_DIACI</name>
<dbReference type="FunFam" id="4.10.410.10:FF:000004">
    <property type="entry name" value="Tissue factor pathway inhibitor"/>
    <property type="match status" value="1"/>
</dbReference>
<dbReference type="PaxDb" id="121845-A0A3Q0ISF6"/>
<dbReference type="GeneID" id="103506436"/>
<dbReference type="PROSITE" id="PS50279">
    <property type="entry name" value="BPTI_KUNITZ_2"/>
    <property type="match status" value="1"/>
</dbReference>
<dbReference type="Proteomes" id="UP000079169">
    <property type="component" value="Unplaced"/>
</dbReference>
<dbReference type="PRINTS" id="PR00759">
    <property type="entry name" value="BASICPTASE"/>
</dbReference>
<reference evidence="6" key="1">
    <citation type="submission" date="2025-08" db="UniProtKB">
        <authorList>
            <consortium name="RefSeq"/>
        </authorList>
    </citation>
    <scope>IDENTIFICATION</scope>
</reference>
<dbReference type="Pfam" id="PF00014">
    <property type="entry name" value="Kunitz_BPTI"/>
    <property type="match status" value="1"/>
</dbReference>
<dbReference type="PROSITE" id="PS00280">
    <property type="entry name" value="BPTI_KUNITZ_1"/>
    <property type="match status" value="1"/>
</dbReference>
<evidence type="ECO:0000259" key="4">
    <source>
        <dbReference type="PROSITE" id="PS50279"/>
    </source>
</evidence>
<dbReference type="SMART" id="SM00131">
    <property type="entry name" value="KU"/>
    <property type="match status" value="1"/>
</dbReference>
<evidence type="ECO:0000256" key="1">
    <source>
        <dbReference type="ARBA" id="ARBA00022690"/>
    </source>
</evidence>
<dbReference type="CDD" id="cd00109">
    <property type="entry name" value="Kunitz-type"/>
    <property type="match status" value="1"/>
</dbReference>
<evidence type="ECO:0000256" key="2">
    <source>
        <dbReference type="ARBA" id="ARBA00022900"/>
    </source>
</evidence>
<dbReference type="RefSeq" id="XP_026677280.1">
    <property type="nucleotide sequence ID" value="XM_026821479.1"/>
</dbReference>
<dbReference type="SUPFAM" id="SSF57362">
    <property type="entry name" value="BPTI-like"/>
    <property type="match status" value="1"/>
</dbReference>
<evidence type="ECO:0000313" key="5">
    <source>
        <dbReference type="Proteomes" id="UP000079169"/>
    </source>
</evidence>
<sequence>MVPNERHTSCYWWMTCTHQDLINAEQTLVQVAHILLFSDACRVPVDPGPCRGNFSKFYFDPDTSSCQEFRYGGCPGSANRFSTIEECESFCFKQEEILPVGSNSTEARSVICRLPGDGGMCSEYHKRYYSAN</sequence>
<keyword evidence="1 6" id="KW-0646">Protease inhibitor</keyword>
<dbReference type="Gene3D" id="4.10.410.10">
    <property type="entry name" value="Pancreatic trypsin inhibitor Kunitz domain"/>
    <property type="match status" value="1"/>
</dbReference>
<proteinExistence type="predicted"/>
<keyword evidence="5" id="KW-1185">Reference proteome</keyword>
<dbReference type="InterPro" id="IPR002223">
    <property type="entry name" value="Kunitz_BPTI"/>
</dbReference>
<evidence type="ECO:0000313" key="6">
    <source>
        <dbReference type="RefSeq" id="XP_026677280.1"/>
    </source>
</evidence>
<gene>
    <name evidence="6" type="primary">LOC103506436</name>
</gene>
<dbReference type="GO" id="GO:0005615">
    <property type="term" value="C:extracellular space"/>
    <property type="evidence" value="ECO:0007669"/>
    <property type="project" value="TreeGrafter"/>
</dbReference>
<evidence type="ECO:0000256" key="3">
    <source>
        <dbReference type="ARBA" id="ARBA00023157"/>
    </source>
</evidence>
<dbReference type="PANTHER" id="PTHR10083">
    <property type="entry name" value="KUNITZ-TYPE PROTEASE INHIBITOR-RELATED"/>
    <property type="match status" value="1"/>
</dbReference>
<dbReference type="InterPro" id="IPR036880">
    <property type="entry name" value="Kunitz_BPTI_sf"/>
</dbReference>
<dbReference type="GO" id="GO:0004867">
    <property type="term" value="F:serine-type endopeptidase inhibitor activity"/>
    <property type="evidence" value="ECO:0007669"/>
    <property type="project" value="UniProtKB-KW"/>
</dbReference>
<dbReference type="STRING" id="121845.A0A3Q0ISF6"/>